<proteinExistence type="predicted"/>
<reference evidence="1 2" key="1">
    <citation type="submission" date="2015-10" db="EMBL/GenBank/DDBJ databases">
        <title>Draft genome sequence of Streptomyces yokosukanensis DSM 40224, type strain for the species Streptomyces yokosukanensis.</title>
        <authorList>
            <person name="Ruckert C."/>
            <person name="Winkler A."/>
            <person name="Kalinowski J."/>
            <person name="Kampfer P."/>
            <person name="Glaeser S."/>
        </authorList>
    </citation>
    <scope>NUCLEOTIDE SEQUENCE [LARGE SCALE GENOMIC DNA]</scope>
    <source>
        <strain evidence="1 2">DSM 40224</strain>
    </source>
</reference>
<dbReference type="Proteomes" id="UP000053127">
    <property type="component" value="Unassembled WGS sequence"/>
</dbReference>
<protein>
    <submittedName>
        <fullName evidence="1">Hydroxymethylcytosylglucuronate/cytosylglucurona te synthase</fullName>
    </submittedName>
</protein>
<keyword evidence="2" id="KW-1185">Reference proteome</keyword>
<dbReference type="RefSeq" id="WP_067118798.1">
    <property type="nucleotide sequence ID" value="NZ_JBFACD010000025.1"/>
</dbReference>
<evidence type="ECO:0000313" key="2">
    <source>
        <dbReference type="Proteomes" id="UP000053127"/>
    </source>
</evidence>
<dbReference type="AlphaFoldDB" id="A0A101PDL2"/>
<dbReference type="EMBL" id="LMWN01000006">
    <property type="protein sequence ID" value="KUN09467.1"/>
    <property type="molecule type" value="Genomic_DNA"/>
</dbReference>
<dbReference type="STRING" id="67386.AQI95_05575"/>
<evidence type="ECO:0000313" key="1">
    <source>
        <dbReference type="EMBL" id="KUN09467.1"/>
    </source>
</evidence>
<comment type="caution">
    <text evidence="1">The sequence shown here is derived from an EMBL/GenBank/DDBJ whole genome shotgun (WGS) entry which is preliminary data.</text>
</comment>
<dbReference type="InterPro" id="IPR031016">
    <property type="entry name" value="CGA_synthase"/>
</dbReference>
<accession>A0A101PDL2</accession>
<sequence length="403" mass="42057">MQSPVPTVTIALAGAEFGWGSTGKLSSLITTLRDRSPVPLRFVGIASGLSRSLLSAHGIDHWYDAPADDGQAVAEVARREDVRAGLVVLEGPAAVALEAAGVPTVFVDSLPFLWTKGDRDSLPTDVSVYCAQRCVDLPDECREVLASITNLRWVEAVTAVPQGDGSSAPAAGSGRGIPVRRALVSLGGLRSPSLADWTSYPRLVVPAALSALESFGVEEVHVAGNLPAGFSPGAKAPSPMRVSYGPLGHEAFLDRLADTDVLLTSPGLTTLLEAGARATPTVCLPPQNLSQIFNGRFHSRAVGADVRVGWPDQVFAEADVLRDRTTSEEAALRLIYAGIAAAAEEHGTHTRTQVRDGILAALRRARAGAGWTGLVDTVGRGGAAQVADHVLDLVLRAPTAARG</sequence>
<gene>
    <name evidence="1" type="ORF">AQI95_05575</name>
</gene>
<name>A0A101PDL2_9ACTN</name>
<dbReference type="NCBIfam" id="TIGR04467">
    <property type="entry name" value="CGA_synthase"/>
    <property type="match status" value="1"/>
</dbReference>
<organism evidence="1 2">
    <name type="scientific">Streptomyces yokosukanensis</name>
    <dbReference type="NCBI Taxonomy" id="67386"/>
    <lineage>
        <taxon>Bacteria</taxon>
        <taxon>Bacillati</taxon>
        <taxon>Actinomycetota</taxon>
        <taxon>Actinomycetes</taxon>
        <taxon>Kitasatosporales</taxon>
        <taxon>Streptomycetaceae</taxon>
        <taxon>Streptomyces</taxon>
    </lineage>
</organism>
<dbReference type="Gene3D" id="3.40.50.2000">
    <property type="entry name" value="Glycogen Phosphorylase B"/>
    <property type="match status" value="1"/>
</dbReference>
<dbReference type="OrthoDB" id="4190637at2"/>